<evidence type="ECO:0000313" key="5">
    <source>
        <dbReference type="Proteomes" id="UP000663832"/>
    </source>
</evidence>
<dbReference type="AlphaFoldDB" id="A0A814ZGJ5"/>
<dbReference type="Gene3D" id="3.40.366.10">
    <property type="entry name" value="Malonyl-Coenzyme A Acyl Carrier Protein, domain 2"/>
    <property type="match status" value="1"/>
</dbReference>
<feature type="domain" description="Malonyl-CoA:ACP transacylase (MAT)" evidence="2">
    <location>
        <begin position="2"/>
        <end position="292"/>
    </location>
</feature>
<dbReference type="Proteomes" id="UP000663832">
    <property type="component" value="Unassembled WGS sequence"/>
</dbReference>
<sequence length="312" mass="35478">MIKISYGQWHLLEELIGKISEDESRTNDTNIAQPALFAIQVGPDALLVPWNIYPSTIVSHSAGDQAAAFVAGRLTLQEAVRIVYHRSRLQNRNTRQGDRMLAVSMSEEEVQNKILKGIEHFVCIAVVNSSRSVTLSGDEKIIDELQQTLSTFHPNIFKARLRIENAFHSYQMNRFDIEKEMLSSLKDIQEFPIQDQKQVFDSICAKAKCYSSVIGEQMNDNIPVDGQYLWSNVRQTVRYYDAITTIIKDEAADVFLEISPHPVLAKSIRECYELTNQQQSSPFILLTLKRKENEQIILLTSLAQLTTSCHVC</sequence>
<dbReference type="EMBL" id="CAJNOI010000321">
    <property type="protein sequence ID" value="CAF1241624.1"/>
    <property type="molecule type" value="Genomic_DNA"/>
</dbReference>
<dbReference type="SMART" id="SM00827">
    <property type="entry name" value="PKS_AT"/>
    <property type="match status" value="1"/>
</dbReference>
<proteinExistence type="predicted"/>
<evidence type="ECO:0000256" key="1">
    <source>
        <dbReference type="ARBA" id="ARBA00022679"/>
    </source>
</evidence>
<evidence type="ECO:0000313" key="3">
    <source>
        <dbReference type="EMBL" id="CAF1241624.1"/>
    </source>
</evidence>
<comment type="caution">
    <text evidence="3">The sequence shown here is derived from an EMBL/GenBank/DDBJ whole genome shotgun (WGS) entry which is preliminary data.</text>
</comment>
<accession>A0A814ZGJ5</accession>
<dbReference type="InterPro" id="IPR016035">
    <property type="entry name" value="Acyl_Trfase/lysoPLipase"/>
</dbReference>
<dbReference type="OrthoDB" id="329835at2759"/>
<dbReference type="Proteomes" id="UP000663877">
    <property type="component" value="Unassembled WGS sequence"/>
</dbReference>
<protein>
    <recommendedName>
        <fullName evidence="2">Malonyl-CoA:ACP transacylase (MAT) domain-containing protein</fullName>
    </recommendedName>
</protein>
<keyword evidence="5" id="KW-1185">Reference proteome</keyword>
<dbReference type="SUPFAM" id="SSF55048">
    <property type="entry name" value="Probable ACP-binding domain of malonyl-CoA ACP transacylase"/>
    <property type="match status" value="1"/>
</dbReference>
<dbReference type="UniPathway" id="UPA00094"/>
<evidence type="ECO:0000259" key="2">
    <source>
        <dbReference type="SMART" id="SM00827"/>
    </source>
</evidence>
<evidence type="ECO:0000313" key="4">
    <source>
        <dbReference type="EMBL" id="CAF1529011.1"/>
    </source>
</evidence>
<dbReference type="GO" id="GO:0016740">
    <property type="term" value="F:transferase activity"/>
    <property type="evidence" value="ECO:0007669"/>
    <property type="project" value="UniProtKB-KW"/>
</dbReference>
<name>A0A814ZGJ5_9BILA</name>
<dbReference type="PANTHER" id="PTHR45681:SF6">
    <property type="entry name" value="POLYKETIDE SYNTHASE 37"/>
    <property type="match status" value="1"/>
</dbReference>
<reference evidence="3" key="1">
    <citation type="submission" date="2021-02" db="EMBL/GenBank/DDBJ databases">
        <authorList>
            <person name="Nowell W R."/>
        </authorList>
    </citation>
    <scope>NUCLEOTIDE SEQUENCE</scope>
</reference>
<dbReference type="InterPro" id="IPR001227">
    <property type="entry name" value="Ac_transferase_dom_sf"/>
</dbReference>
<dbReference type="InterPro" id="IPR050444">
    <property type="entry name" value="Polyketide_Synthase"/>
</dbReference>
<dbReference type="PANTHER" id="PTHR45681">
    <property type="entry name" value="POLYKETIDE SYNTHASE 44-RELATED"/>
    <property type="match status" value="1"/>
</dbReference>
<organism evidence="3 6">
    <name type="scientific">Adineta steineri</name>
    <dbReference type="NCBI Taxonomy" id="433720"/>
    <lineage>
        <taxon>Eukaryota</taxon>
        <taxon>Metazoa</taxon>
        <taxon>Spiralia</taxon>
        <taxon>Gnathifera</taxon>
        <taxon>Rotifera</taxon>
        <taxon>Eurotatoria</taxon>
        <taxon>Bdelloidea</taxon>
        <taxon>Adinetida</taxon>
        <taxon>Adinetidae</taxon>
        <taxon>Adineta</taxon>
    </lineage>
</organism>
<gene>
    <name evidence="3" type="ORF">BJG266_LOCUS29086</name>
    <name evidence="4" type="ORF">QVE165_LOCUS45362</name>
</gene>
<keyword evidence="1" id="KW-0808">Transferase</keyword>
<dbReference type="InterPro" id="IPR016036">
    <property type="entry name" value="Malonyl_transacylase_ACP-bd"/>
</dbReference>
<dbReference type="GO" id="GO:0006633">
    <property type="term" value="P:fatty acid biosynthetic process"/>
    <property type="evidence" value="ECO:0007669"/>
    <property type="project" value="UniProtKB-UniPathway"/>
</dbReference>
<evidence type="ECO:0000313" key="6">
    <source>
        <dbReference type="Proteomes" id="UP000663877"/>
    </source>
</evidence>
<dbReference type="SUPFAM" id="SSF52151">
    <property type="entry name" value="FabD/lysophospholipase-like"/>
    <property type="match status" value="1"/>
</dbReference>
<dbReference type="InterPro" id="IPR014043">
    <property type="entry name" value="Acyl_transferase_dom"/>
</dbReference>
<dbReference type="Pfam" id="PF00698">
    <property type="entry name" value="Acyl_transf_1"/>
    <property type="match status" value="1"/>
</dbReference>
<dbReference type="EMBL" id="CAJNOM010000636">
    <property type="protein sequence ID" value="CAF1529011.1"/>
    <property type="molecule type" value="Genomic_DNA"/>
</dbReference>